<name>A0AAN6N270_9PEZI</name>
<evidence type="ECO:0000313" key="2">
    <source>
        <dbReference type="EMBL" id="KAK3937019.1"/>
    </source>
</evidence>
<proteinExistence type="predicted"/>
<sequence>MELPSQVPANNDRNASGFQERAEGAPYQFLQTRPAKLNANHARTQQRKRDRSGENFRKRWRTLVETLHKLHQDYEAEFHISLSRKRQDYVCRSRSEFLPLSADDIVGAPWLCRCL</sequence>
<feature type="compositionally biased region" description="Polar residues" evidence="1">
    <location>
        <begin position="7"/>
        <end position="17"/>
    </location>
</feature>
<dbReference type="Proteomes" id="UP001303473">
    <property type="component" value="Unassembled WGS sequence"/>
</dbReference>
<evidence type="ECO:0000313" key="3">
    <source>
        <dbReference type="Proteomes" id="UP001303473"/>
    </source>
</evidence>
<protein>
    <submittedName>
        <fullName evidence="2">Uncharacterized protein</fullName>
    </submittedName>
</protein>
<feature type="region of interest" description="Disordered" evidence="1">
    <location>
        <begin position="1"/>
        <end position="23"/>
    </location>
</feature>
<feature type="region of interest" description="Disordered" evidence="1">
    <location>
        <begin position="35"/>
        <end position="55"/>
    </location>
</feature>
<comment type="caution">
    <text evidence="2">The sequence shown here is derived from an EMBL/GenBank/DDBJ whole genome shotgun (WGS) entry which is preliminary data.</text>
</comment>
<organism evidence="2 3">
    <name type="scientific">Diplogelasinospora grovesii</name>
    <dbReference type="NCBI Taxonomy" id="303347"/>
    <lineage>
        <taxon>Eukaryota</taxon>
        <taxon>Fungi</taxon>
        <taxon>Dikarya</taxon>
        <taxon>Ascomycota</taxon>
        <taxon>Pezizomycotina</taxon>
        <taxon>Sordariomycetes</taxon>
        <taxon>Sordariomycetidae</taxon>
        <taxon>Sordariales</taxon>
        <taxon>Diplogelasinosporaceae</taxon>
        <taxon>Diplogelasinospora</taxon>
    </lineage>
</organism>
<evidence type="ECO:0000256" key="1">
    <source>
        <dbReference type="SAM" id="MobiDB-lite"/>
    </source>
</evidence>
<dbReference type="AlphaFoldDB" id="A0AAN6N270"/>
<reference evidence="3" key="1">
    <citation type="journal article" date="2023" name="Mol. Phylogenet. Evol.">
        <title>Genome-scale phylogeny and comparative genomics of the fungal order Sordariales.</title>
        <authorList>
            <person name="Hensen N."/>
            <person name="Bonometti L."/>
            <person name="Westerberg I."/>
            <person name="Brannstrom I.O."/>
            <person name="Guillou S."/>
            <person name="Cros-Aarteil S."/>
            <person name="Calhoun S."/>
            <person name="Haridas S."/>
            <person name="Kuo A."/>
            <person name="Mondo S."/>
            <person name="Pangilinan J."/>
            <person name="Riley R."/>
            <person name="LaButti K."/>
            <person name="Andreopoulos B."/>
            <person name="Lipzen A."/>
            <person name="Chen C."/>
            <person name="Yan M."/>
            <person name="Daum C."/>
            <person name="Ng V."/>
            <person name="Clum A."/>
            <person name="Steindorff A."/>
            <person name="Ohm R.A."/>
            <person name="Martin F."/>
            <person name="Silar P."/>
            <person name="Natvig D.O."/>
            <person name="Lalanne C."/>
            <person name="Gautier V."/>
            <person name="Ament-Velasquez S.L."/>
            <person name="Kruys A."/>
            <person name="Hutchinson M.I."/>
            <person name="Powell A.J."/>
            <person name="Barry K."/>
            <person name="Miller A.N."/>
            <person name="Grigoriev I.V."/>
            <person name="Debuchy R."/>
            <person name="Gladieux P."/>
            <person name="Hiltunen Thoren M."/>
            <person name="Johannesson H."/>
        </authorList>
    </citation>
    <scope>NUCLEOTIDE SEQUENCE [LARGE SCALE GENOMIC DNA]</scope>
    <source>
        <strain evidence="3">CBS 340.73</strain>
    </source>
</reference>
<gene>
    <name evidence="2" type="ORF">QBC46DRAFT_411567</name>
</gene>
<accession>A0AAN6N270</accession>
<keyword evidence="3" id="KW-1185">Reference proteome</keyword>
<dbReference type="EMBL" id="MU853866">
    <property type="protein sequence ID" value="KAK3937019.1"/>
    <property type="molecule type" value="Genomic_DNA"/>
</dbReference>